<dbReference type="RefSeq" id="WP_074632169.1">
    <property type="nucleotide sequence ID" value="NZ_FNKY01000001.1"/>
</dbReference>
<evidence type="ECO:0000256" key="2">
    <source>
        <dbReference type="SAM" id="MobiDB-lite"/>
    </source>
</evidence>
<dbReference type="EMBL" id="FNKY01000001">
    <property type="protein sequence ID" value="SDQ71999.1"/>
    <property type="molecule type" value="Genomic_DNA"/>
</dbReference>
<feature type="compositionally biased region" description="Basic and acidic residues" evidence="2">
    <location>
        <begin position="136"/>
        <end position="152"/>
    </location>
</feature>
<feature type="region of interest" description="Disordered" evidence="2">
    <location>
        <begin position="123"/>
        <end position="152"/>
    </location>
</feature>
<sequence>MKTRLGTFIAVLSTLGLLASCAQMGPLEKQSDDINKAAQNARTYADHENLAKQYANTAKEIQVKAEEQKKLLQHYEEKSYLYGRQAQDIQSRTWALLNKYQQAAEENIHQAAFHQRMASELAKRDYAAPAETPGQRNRENKAKVGSDPKDRI</sequence>
<evidence type="ECO:0000313" key="5">
    <source>
        <dbReference type="Proteomes" id="UP000183471"/>
    </source>
</evidence>
<accession>A0ABY0TFG5</accession>
<evidence type="ECO:0000313" key="4">
    <source>
        <dbReference type="EMBL" id="SDQ71999.1"/>
    </source>
</evidence>
<name>A0ABY0TFG5_9PROT</name>
<dbReference type="Proteomes" id="UP000183471">
    <property type="component" value="Unassembled WGS sequence"/>
</dbReference>
<keyword evidence="3" id="KW-0732">Signal</keyword>
<gene>
    <name evidence="4" type="ORF">SAMN05216402_2005</name>
</gene>
<dbReference type="PROSITE" id="PS51257">
    <property type="entry name" value="PROKAR_LIPOPROTEIN"/>
    <property type="match status" value="1"/>
</dbReference>
<reference evidence="4 5" key="1">
    <citation type="submission" date="2016-10" db="EMBL/GenBank/DDBJ databases">
        <authorList>
            <person name="Varghese N."/>
            <person name="Submissions S."/>
        </authorList>
    </citation>
    <scope>NUCLEOTIDE SEQUENCE [LARGE SCALE GENOMIC DNA]</scope>
    <source>
        <strain evidence="4 5">Nl1</strain>
    </source>
</reference>
<comment type="caution">
    <text evidence="4">The sequence shown here is derived from an EMBL/GenBank/DDBJ whole genome shotgun (WGS) entry which is preliminary data.</text>
</comment>
<feature type="chain" id="PRO_5045777788" description="DUF4398 domain-containing protein" evidence="3">
    <location>
        <begin position="25"/>
        <end position="152"/>
    </location>
</feature>
<proteinExistence type="predicted"/>
<feature type="signal peptide" evidence="3">
    <location>
        <begin position="1"/>
        <end position="24"/>
    </location>
</feature>
<feature type="coiled-coil region" evidence="1">
    <location>
        <begin position="51"/>
        <end position="78"/>
    </location>
</feature>
<organism evidence="4 5">
    <name type="scientific">Nitrosospira multiformis</name>
    <dbReference type="NCBI Taxonomy" id="1231"/>
    <lineage>
        <taxon>Bacteria</taxon>
        <taxon>Pseudomonadati</taxon>
        <taxon>Pseudomonadota</taxon>
        <taxon>Betaproteobacteria</taxon>
        <taxon>Nitrosomonadales</taxon>
        <taxon>Nitrosomonadaceae</taxon>
        <taxon>Nitrosospira</taxon>
    </lineage>
</organism>
<evidence type="ECO:0000256" key="1">
    <source>
        <dbReference type="SAM" id="Coils"/>
    </source>
</evidence>
<protein>
    <recommendedName>
        <fullName evidence="6">DUF4398 domain-containing protein</fullName>
    </recommendedName>
</protein>
<keyword evidence="1" id="KW-0175">Coiled coil</keyword>
<evidence type="ECO:0008006" key="6">
    <source>
        <dbReference type="Google" id="ProtNLM"/>
    </source>
</evidence>
<keyword evidence="5" id="KW-1185">Reference proteome</keyword>
<evidence type="ECO:0000256" key="3">
    <source>
        <dbReference type="SAM" id="SignalP"/>
    </source>
</evidence>